<feature type="transmembrane region" description="Helical" evidence="1">
    <location>
        <begin position="7"/>
        <end position="27"/>
    </location>
</feature>
<feature type="transmembrane region" description="Helical" evidence="1">
    <location>
        <begin position="39"/>
        <end position="59"/>
    </location>
</feature>
<sequence>MRGEYELRISIGYFIIIFSYYFLSLILDSSFSEKLGYSNGIVYFILFLLGLLNGILSVFSKKKHFYLYWIAVSIIPEAIFMIYAKNRGDSTGLMPLTWDWGLWELFIPIIYAITQGILLTIVFVVGFRNPKNSNI</sequence>
<evidence type="ECO:0000313" key="3">
    <source>
        <dbReference type="Proteomes" id="UP000289856"/>
    </source>
</evidence>
<dbReference type="AlphaFoldDB" id="A0A3T1DEH1"/>
<accession>A0A3T1DEH1</accession>
<dbReference type="Proteomes" id="UP000289856">
    <property type="component" value="Chromosome"/>
</dbReference>
<organism evidence="2 3">
    <name type="scientific">Cohnella abietis</name>
    <dbReference type="NCBI Taxonomy" id="2507935"/>
    <lineage>
        <taxon>Bacteria</taxon>
        <taxon>Bacillati</taxon>
        <taxon>Bacillota</taxon>
        <taxon>Bacilli</taxon>
        <taxon>Bacillales</taxon>
        <taxon>Paenibacillaceae</taxon>
        <taxon>Cohnella</taxon>
    </lineage>
</organism>
<feature type="transmembrane region" description="Helical" evidence="1">
    <location>
        <begin position="66"/>
        <end position="85"/>
    </location>
</feature>
<evidence type="ECO:0000256" key="1">
    <source>
        <dbReference type="SAM" id="Phobius"/>
    </source>
</evidence>
<keyword evidence="1" id="KW-0812">Transmembrane</keyword>
<name>A0A3T1DEH1_9BACL</name>
<reference evidence="2 3" key="1">
    <citation type="submission" date="2019-01" db="EMBL/GenBank/DDBJ databases">
        <title>Complete genome sequence of Cohnella hallensis HS21 isolated from Korean fir (Abies koreana) rhizospheric soil.</title>
        <authorList>
            <person name="Jiang L."/>
            <person name="Kang S.W."/>
            <person name="Kim S."/>
            <person name="Jung J."/>
            <person name="Kim C.Y."/>
            <person name="Kim D.H."/>
            <person name="Kim S.W."/>
            <person name="Lee J."/>
        </authorList>
    </citation>
    <scope>NUCLEOTIDE SEQUENCE [LARGE SCALE GENOMIC DNA]</scope>
    <source>
        <strain evidence="2 3">HS21</strain>
    </source>
</reference>
<keyword evidence="1" id="KW-0472">Membrane</keyword>
<evidence type="ECO:0000313" key="2">
    <source>
        <dbReference type="EMBL" id="BBI36507.1"/>
    </source>
</evidence>
<keyword evidence="1" id="KW-1133">Transmembrane helix</keyword>
<keyword evidence="3" id="KW-1185">Reference proteome</keyword>
<evidence type="ECO:0008006" key="4">
    <source>
        <dbReference type="Google" id="ProtNLM"/>
    </source>
</evidence>
<protein>
    <recommendedName>
        <fullName evidence="4">Permease</fullName>
    </recommendedName>
</protein>
<feature type="transmembrane region" description="Helical" evidence="1">
    <location>
        <begin position="105"/>
        <end position="127"/>
    </location>
</feature>
<gene>
    <name evidence="2" type="ORF">KCTCHS21_59060</name>
</gene>
<proteinExistence type="predicted"/>
<dbReference type="EMBL" id="AP019400">
    <property type="protein sequence ID" value="BBI36507.1"/>
    <property type="molecule type" value="Genomic_DNA"/>
</dbReference>
<dbReference type="KEGG" id="cohn:KCTCHS21_59060"/>